<evidence type="ECO:0000313" key="2">
    <source>
        <dbReference type="EMBL" id="MPC42574.1"/>
    </source>
</evidence>
<organism evidence="2 3">
    <name type="scientific">Portunus trituberculatus</name>
    <name type="common">Swimming crab</name>
    <name type="synonym">Neptunus trituberculatus</name>
    <dbReference type="NCBI Taxonomy" id="210409"/>
    <lineage>
        <taxon>Eukaryota</taxon>
        <taxon>Metazoa</taxon>
        <taxon>Ecdysozoa</taxon>
        <taxon>Arthropoda</taxon>
        <taxon>Crustacea</taxon>
        <taxon>Multicrustacea</taxon>
        <taxon>Malacostraca</taxon>
        <taxon>Eumalacostraca</taxon>
        <taxon>Eucarida</taxon>
        <taxon>Decapoda</taxon>
        <taxon>Pleocyemata</taxon>
        <taxon>Brachyura</taxon>
        <taxon>Eubrachyura</taxon>
        <taxon>Portunoidea</taxon>
        <taxon>Portunidae</taxon>
        <taxon>Portuninae</taxon>
        <taxon>Portunus</taxon>
    </lineage>
</organism>
<feature type="compositionally biased region" description="Basic and acidic residues" evidence="1">
    <location>
        <begin position="17"/>
        <end position="29"/>
    </location>
</feature>
<sequence length="89" mass="10046">MPLGEWEAKLGGQGPQERAEGKARDRGERGSTLSLFPAPDIAPPRPACQMHRCAKETWQLRANYGQRLGRETPSGPRCQRLECRVVYKR</sequence>
<dbReference type="EMBL" id="VSRR010005490">
    <property type="protein sequence ID" value="MPC42574.1"/>
    <property type="molecule type" value="Genomic_DNA"/>
</dbReference>
<gene>
    <name evidence="2" type="ORF">E2C01_036197</name>
</gene>
<dbReference type="AlphaFoldDB" id="A0A5B7FDK2"/>
<proteinExistence type="predicted"/>
<accession>A0A5B7FDK2</accession>
<keyword evidence="3" id="KW-1185">Reference proteome</keyword>
<dbReference type="Proteomes" id="UP000324222">
    <property type="component" value="Unassembled WGS sequence"/>
</dbReference>
<feature type="region of interest" description="Disordered" evidence="1">
    <location>
        <begin position="1"/>
        <end position="41"/>
    </location>
</feature>
<evidence type="ECO:0000256" key="1">
    <source>
        <dbReference type="SAM" id="MobiDB-lite"/>
    </source>
</evidence>
<reference evidence="2 3" key="1">
    <citation type="submission" date="2019-05" db="EMBL/GenBank/DDBJ databases">
        <title>Another draft genome of Portunus trituberculatus and its Hox gene families provides insights of decapod evolution.</title>
        <authorList>
            <person name="Jeong J.-H."/>
            <person name="Song I."/>
            <person name="Kim S."/>
            <person name="Choi T."/>
            <person name="Kim D."/>
            <person name="Ryu S."/>
            <person name="Kim W."/>
        </authorList>
    </citation>
    <scope>NUCLEOTIDE SEQUENCE [LARGE SCALE GENOMIC DNA]</scope>
    <source>
        <tissue evidence="2">Muscle</tissue>
    </source>
</reference>
<name>A0A5B7FDK2_PORTR</name>
<comment type="caution">
    <text evidence="2">The sequence shown here is derived from an EMBL/GenBank/DDBJ whole genome shotgun (WGS) entry which is preliminary data.</text>
</comment>
<protein>
    <submittedName>
        <fullName evidence="2">Uncharacterized protein</fullName>
    </submittedName>
</protein>
<evidence type="ECO:0000313" key="3">
    <source>
        <dbReference type="Proteomes" id="UP000324222"/>
    </source>
</evidence>